<dbReference type="NCBIfam" id="NF005209">
    <property type="entry name" value="PRK06680.1"/>
    <property type="match status" value="1"/>
</dbReference>
<dbReference type="CDD" id="cd01558">
    <property type="entry name" value="D-AAT_like"/>
    <property type="match status" value="1"/>
</dbReference>
<dbReference type="FunFam" id="3.20.10.10:FF:000002">
    <property type="entry name" value="D-alanine aminotransferase"/>
    <property type="match status" value="1"/>
</dbReference>
<evidence type="ECO:0000313" key="23">
    <source>
        <dbReference type="Proteomes" id="UP000006859"/>
    </source>
</evidence>
<comment type="catalytic activity">
    <reaction evidence="12">
        <text>L-valine + 2-oxoglutarate = 3-methyl-2-oxobutanoate + L-glutamate</text>
        <dbReference type="Rhea" id="RHEA:24813"/>
        <dbReference type="ChEBI" id="CHEBI:11851"/>
        <dbReference type="ChEBI" id="CHEBI:16810"/>
        <dbReference type="ChEBI" id="CHEBI:29985"/>
        <dbReference type="ChEBI" id="CHEBI:57762"/>
        <dbReference type="EC" id="2.6.1.42"/>
    </reaction>
</comment>
<evidence type="ECO:0000256" key="2">
    <source>
        <dbReference type="ARBA" id="ARBA00003109"/>
    </source>
</evidence>
<comment type="pathway">
    <text evidence="10">Cofactor biosynthesis; tetrahydrofolate biosynthesis; 4-aminobenzoate from chorismate: step 2/2.</text>
</comment>
<name>E0SM47_DICD3</name>
<dbReference type="InterPro" id="IPR036038">
    <property type="entry name" value="Aminotransferase-like"/>
</dbReference>
<evidence type="ECO:0000256" key="13">
    <source>
        <dbReference type="ARBA" id="ARBA00048798"/>
    </source>
</evidence>
<evidence type="ECO:0000256" key="8">
    <source>
        <dbReference type="ARBA" id="ARBA00022898"/>
    </source>
</evidence>
<dbReference type="Gene3D" id="3.30.470.10">
    <property type="match status" value="1"/>
</dbReference>
<dbReference type="Proteomes" id="UP000006859">
    <property type="component" value="Chromosome"/>
</dbReference>
<evidence type="ECO:0000256" key="5">
    <source>
        <dbReference type="ARBA" id="ARBA00005072"/>
    </source>
</evidence>
<organism evidence="22 23">
    <name type="scientific">Dickeya dadantii (strain 3937)</name>
    <name type="common">Erwinia chrysanthemi (strain 3937)</name>
    <dbReference type="NCBI Taxonomy" id="198628"/>
    <lineage>
        <taxon>Bacteria</taxon>
        <taxon>Pseudomonadati</taxon>
        <taxon>Pseudomonadota</taxon>
        <taxon>Gammaproteobacteria</taxon>
        <taxon>Enterobacterales</taxon>
        <taxon>Pectobacteriaceae</taxon>
        <taxon>Dickeya</taxon>
    </lineage>
</organism>
<evidence type="ECO:0000256" key="3">
    <source>
        <dbReference type="ARBA" id="ARBA00004824"/>
    </source>
</evidence>
<dbReference type="EMBL" id="CP002038">
    <property type="protein sequence ID" value="ADM99382.1"/>
    <property type="molecule type" value="Genomic_DNA"/>
</dbReference>
<dbReference type="GO" id="GO:0008652">
    <property type="term" value="P:amino acid biosynthetic process"/>
    <property type="evidence" value="ECO:0007669"/>
    <property type="project" value="UniProtKB-ARBA"/>
</dbReference>
<keyword evidence="8 20" id="KW-0663">Pyridoxal phosphate</keyword>
<keyword evidence="9" id="KW-0289">Folate biosynthesis</keyword>
<dbReference type="KEGG" id="ddd:Dda3937_02409"/>
<evidence type="ECO:0000256" key="10">
    <source>
        <dbReference type="ARBA" id="ARBA00035633"/>
    </source>
</evidence>
<reference evidence="22 23" key="1">
    <citation type="journal article" date="2011" name="J. Bacteriol.">
        <title>Genome sequence of the plant-pathogenic bacterium Dickeya dadantii 3937.</title>
        <authorList>
            <person name="Glasner J.D."/>
            <person name="Yang C.H."/>
            <person name="Reverchon S."/>
            <person name="Hugouvieux-Cotte-Pattat N."/>
            <person name="Condemine G."/>
            <person name="Bohin J.P."/>
            <person name="Van Gijsegem F."/>
            <person name="Yang S."/>
            <person name="Franza T."/>
            <person name="Expert D."/>
            <person name="Plunkett G. III"/>
            <person name="San Francisco M.J."/>
            <person name="Charkowski A.O."/>
            <person name="Py B."/>
            <person name="Bell K."/>
            <person name="Rauscher L."/>
            <person name="Rodriguez-Palenzuela P."/>
            <person name="Toussaint A."/>
            <person name="Holeva M.C."/>
            <person name="He S.Y."/>
            <person name="Douet V."/>
            <person name="Boccara M."/>
            <person name="Blanco C."/>
            <person name="Toth I."/>
            <person name="Anderson B.D."/>
            <person name="Biehl B.S."/>
            <person name="Mau B."/>
            <person name="Flynn S.M."/>
            <person name="Barras F."/>
            <person name="Lindeberg M."/>
            <person name="Birch P.R."/>
            <person name="Tsuyumu S."/>
            <person name="Shi X."/>
            <person name="Hibbing M."/>
            <person name="Yap M.N."/>
            <person name="Carpentier M."/>
            <person name="Dassa E."/>
            <person name="Umehara M."/>
            <person name="Kim J.F."/>
            <person name="Rusch M."/>
            <person name="Soni P."/>
            <person name="Mayhew G.F."/>
            <person name="Fouts D.E."/>
            <person name="Gill S.R."/>
            <person name="Blattner F.R."/>
            <person name="Keen N.T."/>
            <person name="Perna N.T."/>
        </authorList>
    </citation>
    <scope>NUCLEOTIDE SEQUENCE [LARGE SCALE GENOMIC DNA]</scope>
    <source>
        <strain evidence="22 23">3937</strain>
    </source>
</reference>
<comment type="catalytic activity">
    <reaction evidence="15">
        <text>4-amino-4-deoxychorismate = 4-aminobenzoate + pyruvate + H(+)</text>
        <dbReference type="Rhea" id="RHEA:16201"/>
        <dbReference type="ChEBI" id="CHEBI:15361"/>
        <dbReference type="ChEBI" id="CHEBI:15378"/>
        <dbReference type="ChEBI" id="CHEBI:17836"/>
        <dbReference type="ChEBI" id="CHEBI:58406"/>
        <dbReference type="EC" id="4.1.3.38"/>
    </reaction>
</comment>
<dbReference type="InterPro" id="IPR043131">
    <property type="entry name" value="BCAT-like_N"/>
</dbReference>
<keyword evidence="23" id="KW-1185">Reference proteome</keyword>
<evidence type="ECO:0000256" key="18">
    <source>
        <dbReference type="ARBA" id="ARBA00080135"/>
    </source>
</evidence>
<dbReference type="InterPro" id="IPR001544">
    <property type="entry name" value="Aminotrans_IV"/>
</dbReference>
<dbReference type="Gene3D" id="3.20.10.10">
    <property type="entry name" value="D-amino Acid Aminotransferase, subunit A, domain 2"/>
    <property type="match status" value="1"/>
</dbReference>
<keyword evidence="22" id="KW-0808">Transferase</keyword>
<evidence type="ECO:0000256" key="1">
    <source>
        <dbReference type="ARBA" id="ARBA00001933"/>
    </source>
</evidence>
<dbReference type="GO" id="GO:0052656">
    <property type="term" value="F:L-isoleucine-2-oxoglutarate transaminase activity"/>
    <property type="evidence" value="ECO:0007669"/>
    <property type="project" value="RHEA"/>
</dbReference>
<evidence type="ECO:0000256" key="12">
    <source>
        <dbReference type="ARBA" id="ARBA00048212"/>
    </source>
</evidence>
<comment type="function">
    <text evidence="2">Acts on leucine, isoleucine and valine.</text>
</comment>
<evidence type="ECO:0000256" key="15">
    <source>
        <dbReference type="ARBA" id="ARBA00049529"/>
    </source>
</evidence>
<proteinExistence type="inferred from homology"/>
<comment type="cofactor">
    <cofactor evidence="1 20">
        <name>pyridoxal 5'-phosphate</name>
        <dbReference type="ChEBI" id="CHEBI:597326"/>
    </cofactor>
</comment>
<dbReference type="GO" id="GO:0005829">
    <property type="term" value="C:cytosol"/>
    <property type="evidence" value="ECO:0007669"/>
    <property type="project" value="TreeGrafter"/>
</dbReference>
<dbReference type="eggNOG" id="COG0115">
    <property type="taxonomic scope" value="Bacteria"/>
</dbReference>
<protein>
    <recommendedName>
        <fullName evidence="17">Aminodeoxychorismate lyase</fullName>
        <ecNumber evidence="7">2.6.1.42</ecNumber>
        <ecNumber evidence="11">4.1.3.38</ecNumber>
    </recommendedName>
    <alternativeName>
        <fullName evidence="18">4-amino-4-deoxychorismate lyase</fullName>
    </alternativeName>
</protein>
<evidence type="ECO:0000256" key="20">
    <source>
        <dbReference type="RuleBase" id="RU004516"/>
    </source>
</evidence>
<comment type="catalytic activity">
    <reaction evidence="14">
        <text>L-leucine + 2-oxoglutarate = 4-methyl-2-oxopentanoate + L-glutamate</text>
        <dbReference type="Rhea" id="RHEA:18321"/>
        <dbReference type="ChEBI" id="CHEBI:16810"/>
        <dbReference type="ChEBI" id="CHEBI:17865"/>
        <dbReference type="ChEBI" id="CHEBI:29985"/>
        <dbReference type="ChEBI" id="CHEBI:57427"/>
        <dbReference type="EC" id="2.6.1.42"/>
    </reaction>
</comment>
<feature type="region of interest" description="Disordered" evidence="21">
    <location>
        <begin position="1"/>
        <end position="20"/>
    </location>
</feature>
<evidence type="ECO:0000256" key="14">
    <source>
        <dbReference type="ARBA" id="ARBA00049229"/>
    </source>
</evidence>
<evidence type="ECO:0000256" key="4">
    <source>
        <dbReference type="ARBA" id="ARBA00004931"/>
    </source>
</evidence>
<dbReference type="EC" id="2.6.1.42" evidence="7"/>
<evidence type="ECO:0000256" key="6">
    <source>
        <dbReference type="ARBA" id="ARBA00009320"/>
    </source>
</evidence>
<evidence type="ECO:0000256" key="9">
    <source>
        <dbReference type="ARBA" id="ARBA00022909"/>
    </source>
</evidence>
<dbReference type="InterPro" id="IPR018300">
    <property type="entry name" value="Aminotrans_IV_CS"/>
</dbReference>
<dbReference type="InterPro" id="IPR050571">
    <property type="entry name" value="Class-IV_PLP-Dep_Aminotrnsfr"/>
</dbReference>
<dbReference type="GO" id="GO:0046656">
    <property type="term" value="P:folic acid biosynthetic process"/>
    <property type="evidence" value="ECO:0007669"/>
    <property type="project" value="UniProtKB-KW"/>
</dbReference>
<gene>
    <name evidence="22" type="primary">dat</name>
    <name evidence="22" type="ordered locus">Dda3937_02409</name>
</gene>
<dbReference type="PANTHER" id="PTHR42743:SF11">
    <property type="entry name" value="AMINODEOXYCHORISMATE LYASE"/>
    <property type="match status" value="1"/>
</dbReference>
<evidence type="ECO:0000313" key="22">
    <source>
        <dbReference type="EMBL" id="ADM99382.1"/>
    </source>
</evidence>
<dbReference type="PROSITE" id="PS00770">
    <property type="entry name" value="AA_TRANSFER_CLASS_4"/>
    <property type="match status" value="1"/>
</dbReference>
<evidence type="ECO:0000256" key="21">
    <source>
        <dbReference type="SAM" id="MobiDB-lite"/>
    </source>
</evidence>
<comment type="pathway">
    <text evidence="5">Amino-acid biosynthesis; L-leucine biosynthesis; L-leucine from 3-methyl-2-oxobutanoate: step 4/4.</text>
</comment>
<evidence type="ECO:0000256" key="19">
    <source>
        <dbReference type="RuleBase" id="RU004106"/>
    </source>
</evidence>
<dbReference type="HOGENOM" id="CLU_020844_4_1_6"/>
<dbReference type="Pfam" id="PF01063">
    <property type="entry name" value="Aminotran_4"/>
    <property type="match status" value="1"/>
</dbReference>
<evidence type="ECO:0000256" key="16">
    <source>
        <dbReference type="ARBA" id="ARBA00054027"/>
    </source>
</evidence>
<comment type="pathway">
    <text evidence="3">Amino-acid biosynthesis; L-isoleucine biosynthesis; L-isoleucine from 2-oxobutanoate: step 4/4.</text>
</comment>
<sequence>MRGYDVRRPLPPMPPTAAGRTARPIPEFSFMPEAVASYRYGCVAWFLCPTSLRSVVMQRSVYVDGQYLPESQATVSVFDRGFLFADAVYEVTSVINGGLVDLDAHLVRLQRSCRELSLSLPVSIDELTTIHQQLIERNHLQEGSIYLQLSRGNGGDRDFYFPSAEVRPTLVLFTQDRPIINHPKAETGLSVVTCPDIRWHRRDIKTVSLLAACLAKEYAHAHQADDALLVENGFVTEGTSCNCYIVLENGTVVTRPLSHDILHGITRQSLLKLAEQQHIAVEERPFTPEEAWQAREIFITSATSLVLPVVQIDGRQVGDGKPGPITRCLRDIYIEMAHAQTR</sequence>
<accession>E0SM47</accession>
<evidence type="ECO:0000256" key="11">
    <source>
        <dbReference type="ARBA" id="ARBA00035676"/>
    </source>
</evidence>
<dbReference type="GO" id="GO:0052654">
    <property type="term" value="F:L-leucine-2-oxoglutarate transaminase activity"/>
    <property type="evidence" value="ECO:0007669"/>
    <property type="project" value="RHEA"/>
</dbReference>
<dbReference type="PANTHER" id="PTHR42743">
    <property type="entry name" value="AMINO-ACID AMINOTRANSFERASE"/>
    <property type="match status" value="1"/>
</dbReference>
<evidence type="ECO:0000256" key="7">
    <source>
        <dbReference type="ARBA" id="ARBA00013053"/>
    </source>
</evidence>
<dbReference type="GO" id="GO:0008696">
    <property type="term" value="F:4-amino-4-deoxychorismate lyase activity"/>
    <property type="evidence" value="ECO:0007669"/>
    <property type="project" value="UniProtKB-EC"/>
</dbReference>
<dbReference type="EC" id="4.1.3.38" evidence="11"/>
<comment type="function">
    <text evidence="16">Involved in the biosynthesis of p-aminobenzoate (PABA), a precursor of tetrahydrofolate. Converts 4-amino-4-deoxychorismate into 4-aminobenzoate (PABA) and pyruvate.</text>
</comment>
<comment type="similarity">
    <text evidence="6 19">Belongs to the class-IV pyridoxal-phosphate-dependent aminotransferase family.</text>
</comment>
<comment type="catalytic activity">
    <reaction evidence="13">
        <text>L-isoleucine + 2-oxoglutarate = (S)-3-methyl-2-oxopentanoate + L-glutamate</text>
        <dbReference type="Rhea" id="RHEA:24801"/>
        <dbReference type="ChEBI" id="CHEBI:16810"/>
        <dbReference type="ChEBI" id="CHEBI:29985"/>
        <dbReference type="ChEBI" id="CHEBI:35146"/>
        <dbReference type="ChEBI" id="CHEBI:58045"/>
        <dbReference type="EC" id="2.6.1.42"/>
    </reaction>
</comment>
<dbReference type="STRING" id="198628.Dda3937_02409"/>
<dbReference type="InterPro" id="IPR043132">
    <property type="entry name" value="BCAT-like_C"/>
</dbReference>
<evidence type="ECO:0000256" key="17">
    <source>
        <dbReference type="ARBA" id="ARBA00069174"/>
    </source>
</evidence>
<keyword evidence="22" id="KW-0032">Aminotransferase</keyword>
<dbReference type="AlphaFoldDB" id="E0SM47"/>
<dbReference type="SUPFAM" id="SSF56752">
    <property type="entry name" value="D-aminoacid aminotransferase-like PLP-dependent enzymes"/>
    <property type="match status" value="1"/>
</dbReference>
<comment type="pathway">
    <text evidence="4">Amino-acid biosynthesis; L-valine biosynthesis; L-valine from pyruvate: step 4/4.</text>
</comment>
<dbReference type="GO" id="GO:0052655">
    <property type="term" value="F:L-valine-2-oxoglutarate transaminase activity"/>
    <property type="evidence" value="ECO:0007669"/>
    <property type="project" value="RHEA"/>
</dbReference>